<protein>
    <submittedName>
        <fullName evidence="2">Uncharacterized protein</fullName>
    </submittedName>
</protein>
<proteinExistence type="predicted"/>
<reference evidence="2 3" key="1">
    <citation type="submission" date="2016-02" db="EMBL/GenBank/DDBJ databases">
        <title>Genome analysis of coral dinoflagellate symbionts highlights evolutionary adaptations to a symbiotic lifestyle.</title>
        <authorList>
            <person name="Aranda M."/>
            <person name="Li Y."/>
            <person name="Liew Y.J."/>
            <person name="Baumgarten S."/>
            <person name="Simakov O."/>
            <person name="Wilson M."/>
            <person name="Piel J."/>
            <person name="Ashoor H."/>
            <person name="Bougouffa S."/>
            <person name="Bajic V.B."/>
            <person name="Ryu T."/>
            <person name="Ravasi T."/>
            <person name="Bayer T."/>
            <person name="Micklem G."/>
            <person name="Kim H."/>
            <person name="Bhak J."/>
            <person name="Lajeunesse T.C."/>
            <person name="Voolstra C.R."/>
        </authorList>
    </citation>
    <scope>NUCLEOTIDE SEQUENCE [LARGE SCALE GENOMIC DNA]</scope>
    <source>
        <strain evidence="2 3">CCMP2467</strain>
    </source>
</reference>
<organism evidence="2 3">
    <name type="scientific">Symbiodinium microadriaticum</name>
    <name type="common">Dinoflagellate</name>
    <name type="synonym">Zooxanthella microadriatica</name>
    <dbReference type="NCBI Taxonomy" id="2951"/>
    <lineage>
        <taxon>Eukaryota</taxon>
        <taxon>Sar</taxon>
        <taxon>Alveolata</taxon>
        <taxon>Dinophyceae</taxon>
        <taxon>Suessiales</taxon>
        <taxon>Symbiodiniaceae</taxon>
        <taxon>Symbiodinium</taxon>
    </lineage>
</organism>
<feature type="region of interest" description="Disordered" evidence="1">
    <location>
        <begin position="306"/>
        <end position="333"/>
    </location>
</feature>
<gene>
    <name evidence="2" type="ORF">AK812_SmicGene39281</name>
</gene>
<evidence type="ECO:0000313" key="3">
    <source>
        <dbReference type="Proteomes" id="UP000186817"/>
    </source>
</evidence>
<dbReference type="EMBL" id="LSRX01001389">
    <property type="protein sequence ID" value="OLP80312.1"/>
    <property type="molecule type" value="Genomic_DNA"/>
</dbReference>
<dbReference type="InterPro" id="IPR003903">
    <property type="entry name" value="UIM_dom"/>
</dbReference>
<evidence type="ECO:0000256" key="1">
    <source>
        <dbReference type="SAM" id="MobiDB-lite"/>
    </source>
</evidence>
<dbReference type="PROSITE" id="PS50330">
    <property type="entry name" value="UIM"/>
    <property type="match status" value="1"/>
</dbReference>
<keyword evidence="3" id="KW-1185">Reference proteome</keyword>
<sequence length="333" mass="36783">MEQDDAELQQAILLSLGVNAESDQDRFLQSLASAPDAMRKLLVTVAKNLSISEPSSEARSKFRRLRDETVRSRTSSSYNLAAEALLALGFRLETGEGSDNHWQIPAEAEPSAEMIRAVMSLEVTDAERTASMSLPQRVPAATDCDVLELPSQSGLPKLRLVLYPRNYCQLVSEDCVAWATRQGSGRSRWGSHGRAGEDDRVILALGATAELLGGLGFAAHWYNHRGQERSMPTLSCYAGEHAWAETHINQTFVIRALPQQQLALCGLRLSCRPFETSGRLVAVIAPCTADIQETLRQCQEILKSLPEDSREQSQAIRSRPPPPPPPSHKHFRF</sequence>
<name>A0A1Q9CBK8_SYMMI</name>
<comment type="caution">
    <text evidence="2">The sequence shown here is derived from an EMBL/GenBank/DDBJ whole genome shotgun (WGS) entry which is preliminary data.</text>
</comment>
<dbReference type="Proteomes" id="UP000186817">
    <property type="component" value="Unassembled WGS sequence"/>
</dbReference>
<dbReference type="OrthoDB" id="425104at2759"/>
<dbReference type="AlphaFoldDB" id="A0A1Q9CBK8"/>
<accession>A0A1Q9CBK8</accession>
<evidence type="ECO:0000313" key="2">
    <source>
        <dbReference type="EMBL" id="OLP80312.1"/>
    </source>
</evidence>